<dbReference type="EMBL" id="UFWZ01000001">
    <property type="protein sequence ID" value="SUY46875.1"/>
    <property type="molecule type" value="Genomic_DNA"/>
</dbReference>
<evidence type="ECO:0000313" key="1">
    <source>
        <dbReference type="EMBL" id="SUY46875.1"/>
    </source>
</evidence>
<evidence type="ECO:0000313" key="2">
    <source>
        <dbReference type="Proteomes" id="UP000254664"/>
    </source>
</evidence>
<keyword evidence="1" id="KW-0378">Hydrolase</keyword>
<sequence length="76" mass="8964">MEETSQELNNIKLCVIVKIFVKSENRVEYGAVWLGKIYNVKPFQINDEMDKICFWHLKCDIGYIDGIDRKLIDILL</sequence>
<accession>A0A381J6Y3</accession>
<proteinExistence type="predicted"/>
<dbReference type="Proteomes" id="UP000254664">
    <property type="component" value="Unassembled WGS sequence"/>
</dbReference>
<protein>
    <submittedName>
        <fullName evidence="1">NUDIX hydrolase</fullName>
    </submittedName>
</protein>
<name>A0A381J6Y3_9CLOT</name>
<keyword evidence="2" id="KW-1185">Reference proteome</keyword>
<organism evidence="1 2">
    <name type="scientific">Clostridium putrefaciens</name>
    <dbReference type="NCBI Taxonomy" id="99675"/>
    <lineage>
        <taxon>Bacteria</taxon>
        <taxon>Bacillati</taxon>
        <taxon>Bacillota</taxon>
        <taxon>Clostridia</taxon>
        <taxon>Eubacteriales</taxon>
        <taxon>Clostridiaceae</taxon>
        <taxon>Clostridium</taxon>
    </lineage>
</organism>
<dbReference type="OrthoDB" id="9131041at2"/>
<dbReference type="RefSeq" id="WP_115640892.1">
    <property type="nucleotide sequence ID" value="NZ_UFWZ01000001.1"/>
</dbReference>
<gene>
    <name evidence="1" type="ORF">NCTC9836_01186</name>
</gene>
<dbReference type="AlphaFoldDB" id="A0A381J6Y3"/>
<reference evidence="1 2" key="1">
    <citation type="submission" date="2018-06" db="EMBL/GenBank/DDBJ databases">
        <authorList>
            <consortium name="Pathogen Informatics"/>
            <person name="Doyle S."/>
        </authorList>
    </citation>
    <scope>NUCLEOTIDE SEQUENCE [LARGE SCALE GENOMIC DNA]</scope>
    <source>
        <strain evidence="1 2">NCTC9836</strain>
    </source>
</reference>
<dbReference type="GO" id="GO:0016787">
    <property type="term" value="F:hydrolase activity"/>
    <property type="evidence" value="ECO:0007669"/>
    <property type="project" value="UniProtKB-KW"/>
</dbReference>